<dbReference type="EC" id="2.1.1.-" evidence="4"/>
<sequence>MIDPKQETYLMKTLDEPDEHIQQLQTYAQDHRVPIMEPLGIEFLEQLIRMKQPKRILEIGAAIGYSAIRMAQCYPHSEIVTVEREEQRYHEAVQNIQDAQLENRINVVFGDALEVSDDLLSQGPYDVLFIDAAKGQYQRFFELFTPSLAKDGVIISDNVLFKGYVADNPNDGSNKAKIARKIEAYNEWLIQHPDFKTNIVPIGDGVAISTKR</sequence>
<comment type="similarity">
    <text evidence="4">Belongs to the class I-like SAM-binding methyltransferase superfamily. Cation-dependent O-methyltransferase family.</text>
</comment>
<reference evidence="5 6" key="1">
    <citation type="submission" date="2013-08" db="EMBL/GenBank/DDBJ databases">
        <authorList>
            <person name="Huang J."/>
            <person name="Wang G."/>
        </authorList>
    </citation>
    <scope>NUCLEOTIDE SEQUENCE [LARGE SCALE GENOMIC DNA]</scope>
    <source>
        <strain evidence="5 6">BH030004</strain>
    </source>
</reference>
<name>A0A0A5G0X2_9BACI</name>
<dbReference type="GO" id="GO:0000287">
    <property type="term" value="F:magnesium ion binding"/>
    <property type="evidence" value="ECO:0007669"/>
    <property type="project" value="UniProtKB-UniRule"/>
</dbReference>
<dbReference type="SUPFAM" id="SSF53335">
    <property type="entry name" value="S-adenosyl-L-methionine-dependent methyltransferases"/>
    <property type="match status" value="1"/>
</dbReference>
<accession>A0A0A5G0X2</accession>
<dbReference type="PROSITE" id="PS51682">
    <property type="entry name" value="SAM_OMT_I"/>
    <property type="match status" value="1"/>
</dbReference>
<feature type="binding site" evidence="4">
    <location>
        <position position="158"/>
    </location>
    <ligand>
        <name>Mg(2+)</name>
        <dbReference type="ChEBI" id="CHEBI:18420"/>
    </ligand>
</feature>
<feature type="binding site" evidence="4">
    <location>
        <position position="83"/>
    </location>
    <ligand>
        <name>S-adenosyl-L-methionine</name>
        <dbReference type="ChEBI" id="CHEBI:59789"/>
    </ligand>
</feature>
<evidence type="ECO:0000313" key="6">
    <source>
        <dbReference type="Proteomes" id="UP000030403"/>
    </source>
</evidence>
<dbReference type="PANTHER" id="PTHR10509">
    <property type="entry name" value="O-METHYLTRANSFERASE-RELATED"/>
    <property type="match status" value="1"/>
</dbReference>
<dbReference type="InterPro" id="IPR029063">
    <property type="entry name" value="SAM-dependent_MTases_sf"/>
</dbReference>
<dbReference type="GO" id="GO:0008171">
    <property type="term" value="F:O-methyltransferase activity"/>
    <property type="evidence" value="ECO:0007669"/>
    <property type="project" value="InterPro"/>
</dbReference>
<keyword evidence="1 4" id="KW-0489">Methyltransferase</keyword>
<dbReference type="STRING" id="1385511.GCA_000425225_03252"/>
<dbReference type="InterPro" id="IPR002935">
    <property type="entry name" value="SAM_O-MeTrfase"/>
</dbReference>
<dbReference type="CDD" id="cd02440">
    <property type="entry name" value="AdoMet_MTases"/>
    <property type="match status" value="1"/>
</dbReference>
<dbReference type="Pfam" id="PF01596">
    <property type="entry name" value="Methyltransf_3"/>
    <property type="match status" value="1"/>
</dbReference>
<protein>
    <recommendedName>
        <fullName evidence="4">tRNA 5-hydroxyuridine methyltransferase</fullName>
        <ecNumber evidence="4">2.1.1.-</ecNumber>
    </recommendedName>
    <alternativeName>
        <fullName evidence="4">ho5U methyltransferase</fullName>
    </alternativeName>
</protein>
<dbReference type="HAMAP" id="MF_02217">
    <property type="entry name" value="TrmR_methyltr"/>
    <property type="match status" value="1"/>
</dbReference>
<dbReference type="GO" id="GO:0030488">
    <property type="term" value="P:tRNA methylation"/>
    <property type="evidence" value="ECO:0007669"/>
    <property type="project" value="UniProtKB-UniRule"/>
</dbReference>
<feature type="binding site" evidence="4">
    <location>
        <position position="157"/>
    </location>
    <ligand>
        <name>Mg(2+)</name>
        <dbReference type="ChEBI" id="CHEBI:18420"/>
    </ligand>
</feature>
<dbReference type="InterPro" id="IPR043675">
    <property type="entry name" value="TrmR_methyltr"/>
</dbReference>
<dbReference type="GO" id="GO:0016300">
    <property type="term" value="F:tRNA (uridine) methyltransferase activity"/>
    <property type="evidence" value="ECO:0007669"/>
    <property type="project" value="UniProtKB-UniRule"/>
</dbReference>
<dbReference type="AlphaFoldDB" id="A0A0A5G0X2"/>
<feature type="binding site" evidence="4">
    <location>
        <begin position="111"/>
        <end position="112"/>
    </location>
    <ligand>
        <name>S-adenosyl-L-methionine</name>
        <dbReference type="ChEBI" id="CHEBI:59789"/>
    </ligand>
</feature>
<feature type="binding site" evidence="4">
    <location>
        <position position="66"/>
    </location>
    <ligand>
        <name>S-adenosyl-L-methionine</name>
        <dbReference type="ChEBI" id="CHEBI:59789"/>
    </ligand>
</feature>
<gene>
    <name evidence="4" type="primary">trmR</name>
    <name evidence="5" type="ORF">N783_16280</name>
</gene>
<keyword evidence="2 4" id="KW-0808">Transferase</keyword>
<proteinExistence type="inferred from homology"/>
<dbReference type="EMBL" id="AVPF01000050">
    <property type="protein sequence ID" value="KGX84720.1"/>
    <property type="molecule type" value="Genomic_DNA"/>
</dbReference>
<comment type="caution">
    <text evidence="5">The sequence shown here is derived from an EMBL/GenBank/DDBJ whole genome shotgun (WGS) entry which is preliminary data.</text>
</comment>
<dbReference type="Proteomes" id="UP000030403">
    <property type="component" value="Unassembled WGS sequence"/>
</dbReference>
<keyword evidence="4" id="KW-0460">Magnesium</keyword>
<feature type="binding site" evidence="4">
    <location>
        <position position="131"/>
    </location>
    <ligand>
        <name>Mg(2+)</name>
        <dbReference type="ChEBI" id="CHEBI:18420"/>
    </ligand>
</feature>
<feature type="binding site" evidence="4">
    <location>
        <position position="131"/>
    </location>
    <ligand>
        <name>S-adenosyl-L-methionine</name>
        <dbReference type="ChEBI" id="CHEBI:59789"/>
    </ligand>
</feature>
<comment type="catalytic activity">
    <reaction evidence="4">
        <text>5-hydroxyuridine(34) in tRNA + S-adenosyl-L-methionine = 5-methoxyuridine(34) in tRNA + S-adenosyl-L-homocysteine + H(+)</text>
        <dbReference type="Rhea" id="RHEA:60524"/>
        <dbReference type="Rhea" id="RHEA-COMP:13381"/>
        <dbReference type="Rhea" id="RHEA-COMP:15591"/>
        <dbReference type="ChEBI" id="CHEBI:15378"/>
        <dbReference type="ChEBI" id="CHEBI:57856"/>
        <dbReference type="ChEBI" id="CHEBI:59789"/>
        <dbReference type="ChEBI" id="CHEBI:136877"/>
        <dbReference type="ChEBI" id="CHEBI:143860"/>
    </reaction>
</comment>
<comment type="function">
    <text evidence="4">Catalyzes the methylation of 5-hydroxyuridine (ho5U) to form 5-methoxyuridine (mo5U) at position 34 in tRNAs.</text>
</comment>
<dbReference type="GO" id="GO:0008757">
    <property type="term" value="F:S-adenosylmethionine-dependent methyltransferase activity"/>
    <property type="evidence" value="ECO:0007669"/>
    <property type="project" value="TreeGrafter"/>
</dbReference>
<keyword evidence="3 4" id="KW-0949">S-adenosyl-L-methionine</keyword>
<dbReference type="InterPro" id="IPR050362">
    <property type="entry name" value="Cation-dep_OMT"/>
</dbReference>
<evidence type="ECO:0000256" key="3">
    <source>
        <dbReference type="ARBA" id="ARBA00022691"/>
    </source>
</evidence>
<evidence type="ECO:0000256" key="1">
    <source>
        <dbReference type="ARBA" id="ARBA00022603"/>
    </source>
</evidence>
<keyword evidence="4" id="KW-0819">tRNA processing</keyword>
<feature type="binding site" evidence="4">
    <location>
        <position position="36"/>
    </location>
    <ligand>
        <name>S-adenosyl-L-methionine</name>
        <dbReference type="ChEBI" id="CHEBI:59789"/>
    </ligand>
</feature>
<comment type="subunit">
    <text evidence="4">Homodimer.</text>
</comment>
<dbReference type="eggNOG" id="COG4122">
    <property type="taxonomic scope" value="Bacteria"/>
</dbReference>
<evidence type="ECO:0000256" key="2">
    <source>
        <dbReference type="ARBA" id="ARBA00022679"/>
    </source>
</evidence>
<dbReference type="OrthoDB" id="9799672at2"/>
<dbReference type="Gene3D" id="3.40.50.150">
    <property type="entry name" value="Vaccinia Virus protein VP39"/>
    <property type="match status" value="1"/>
</dbReference>
<evidence type="ECO:0000313" key="5">
    <source>
        <dbReference type="EMBL" id="KGX84720.1"/>
    </source>
</evidence>
<organism evidence="5 6">
    <name type="scientific">Pontibacillus marinus BH030004 = DSM 16465</name>
    <dbReference type="NCBI Taxonomy" id="1385511"/>
    <lineage>
        <taxon>Bacteria</taxon>
        <taxon>Bacillati</taxon>
        <taxon>Bacillota</taxon>
        <taxon>Bacilli</taxon>
        <taxon>Bacillales</taxon>
        <taxon>Bacillaceae</taxon>
        <taxon>Pontibacillus</taxon>
    </lineage>
</organism>
<evidence type="ECO:0000256" key="4">
    <source>
        <dbReference type="HAMAP-Rule" id="MF_02217"/>
    </source>
</evidence>
<dbReference type="RefSeq" id="WP_027446865.1">
    <property type="nucleotide sequence ID" value="NZ_AULJ01000042.1"/>
</dbReference>
<keyword evidence="6" id="KW-1185">Reference proteome</keyword>
<keyword evidence="4" id="KW-0479">Metal-binding</keyword>
<dbReference type="PANTHER" id="PTHR10509:SF14">
    <property type="entry name" value="CAFFEOYL-COA O-METHYLTRANSFERASE 3-RELATED"/>
    <property type="match status" value="1"/>
</dbReference>